<dbReference type="EMBL" id="OBEJ01000002">
    <property type="protein sequence ID" value="SNZ12279.1"/>
    <property type="molecule type" value="Genomic_DNA"/>
</dbReference>
<dbReference type="Pfam" id="PF03745">
    <property type="entry name" value="DUF309"/>
    <property type="match status" value="1"/>
</dbReference>
<dbReference type="Proteomes" id="UP000219453">
    <property type="component" value="Unassembled WGS sequence"/>
</dbReference>
<evidence type="ECO:0008006" key="3">
    <source>
        <dbReference type="Google" id="ProtNLM"/>
    </source>
</evidence>
<organism evidence="1 2">
    <name type="scientific">Natronoarchaeum philippinense</name>
    <dbReference type="NCBI Taxonomy" id="558529"/>
    <lineage>
        <taxon>Archaea</taxon>
        <taxon>Methanobacteriati</taxon>
        <taxon>Methanobacteriota</taxon>
        <taxon>Stenosarchaea group</taxon>
        <taxon>Halobacteria</taxon>
        <taxon>Halobacteriales</taxon>
        <taxon>Natronoarchaeaceae</taxon>
    </lineage>
</organism>
<dbReference type="InterPro" id="IPR005500">
    <property type="entry name" value="DUF309"/>
</dbReference>
<dbReference type="RefSeq" id="WP_097008549.1">
    <property type="nucleotide sequence ID" value="NZ_OBEJ01000002.1"/>
</dbReference>
<accession>A0A285NS40</accession>
<dbReference type="PANTHER" id="PTHR34796:SF1">
    <property type="entry name" value="EXPRESSED PROTEIN"/>
    <property type="match status" value="1"/>
</dbReference>
<dbReference type="Gene3D" id="1.10.3450.10">
    <property type="entry name" value="TTHA0068-like"/>
    <property type="match status" value="1"/>
</dbReference>
<sequence>MESLLRAGIAAYNAGYYHAAHDAWEDRWLELEEGHDERLLHGLIQFTAAVHHAHDRNWEGAVGLAESAGAYLRELPADYRGVNVGTVRETLSTLASDPEVIERRRPPELRVDGRAVEFTDLDIGAVWTVAPLLAEAAERYDEATIDRAVEYARDDLDAGEEGSPFVTFVLDFVRDAENRGIIYQRLSQHVDRRRSRERDVEGLFE</sequence>
<proteinExistence type="predicted"/>
<dbReference type="OrthoDB" id="270022at2157"/>
<keyword evidence="2" id="KW-1185">Reference proteome</keyword>
<dbReference type="InterPro" id="IPR023203">
    <property type="entry name" value="TTHA0068_sf"/>
</dbReference>
<evidence type="ECO:0000313" key="1">
    <source>
        <dbReference type="EMBL" id="SNZ12279.1"/>
    </source>
</evidence>
<dbReference type="SUPFAM" id="SSF140663">
    <property type="entry name" value="TTHA0068-like"/>
    <property type="match status" value="1"/>
</dbReference>
<name>A0A285NS40_NATPI</name>
<evidence type="ECO:0000313" key="2">
    <source>
        <dbReference type="Proteomes" id="UP000219453"/>
    </source>
</evidence>
<gene>
    <name evidence="1" type="ORF">SAMN06269185_1588</name>
</gene>
<reference evidence="1 2" key="1">
    <citation type="submission" date="2017-09" db="EMBL/GenBank/DDBJ databases">
        <authorList>
            <person name="Ehlers B."/>
            <person name="Leendertz F.H."/>
        </authorList>
    </citation>
    <scope>NUCLEOTIDE SEQUENCE [LARGE SCALE GENOMIC DNA]</scope>
    <source>
        <strain evidence="1 2">DSM 27208</strain>
    </source>
</reference>
<protein>
    <recommendedName>
        <fullName evidence="3">DUF309 domain-containing protein</fullName>
    </recommendedName>
</protein>
<dbReference type="AlphaFoldDB" id="A0A285NS40"/>
<dbReference type="PANTHER" id="PTHR34796">
    <property type="entry name" value="EXPRESSED PROTEIN"/>
    <property type="match status" value="1"/>
</dbReference>